<dbReference type="Gene3D" id="1.25.40.20">
    <property type="entry name" value="Ankyrin repeat-containing domain"/>
    <property type="match status" value="1"/>
</dbReference>
<proteinExistence type="predicted"/>
<gene>
    <name evidence="1" type="ORF">PVAND_015513</name>
</gene>
<dbReference type="Proteomes" id="UP001107558">
    <property type="component" value="Chromosome 4"/>
</dbReference>
<dbReference type="SMART" id="SM00248">
    <property type="entry name" value="ANK"/>
    <property type="match status" value="4"/>
</dbReference>
<dbReference type="InterPro" id="IPR002110">
    <property type="entry name" value="Ankyrin_rpt"/>
</dbReference>
<protein>
    <recommendedName>
        <fullName evidence="3">Ankyrin repeat protein</fullName>
    </recommendedName>
</protein>
<evidence type="ECO:0008006" key="3">
    <source>
        <dbReference type="Google" id="ProtNLM"/>
    </source>
</evidence>
<dbReference type="OrthoDB" id="7739966at2759"/>
<keyword evidence="2" id="KW-1185">Reference proteome</keyword>
<accession>A0A9J6BDA6</accession>
<name>A0A9J6BDA6_POLVA</name>
<evidence type="ECO:0000313" key="2">
    <source>
        <dbReference type="Proteomes" id="UP001107558"/>
    </source>
</evidence>
<organism evidence="1 2">
    <name type="scientific">Polypedilum vanderplanki</name>
    <name type="common">Sleeping chironomid midge</name>
    <dbReference type="NCBI Taxonomy" id="319348"/>
    <lineage>
        <taxon>Eukaryota</taxon>
        <taxon>Metazoa</taxon>
        <taxon>Ecdysozoa</taxon>
        <taxon>Arthropoda</taxon>
        <taxon>Hexapoda</taxon>
        <taxon>Insecta</taxon>
        <taxon>Pterygota</taxon>
        <taxon>Neoptera</taxon>
        <taxon>Endopterygota</taxon>
        <taxon>Diptera</taxon>
        <taxon>Nematocera</taxon>
        <taxon>Chironomoidea</taxon>
        <taxon>Chironomidae</taxon>
        <taxon>Chironominae</taxon>
        <taxon>Polypedilum</taxon>
        <taxon>Polypedilum</taxon>
    </lineage>
</organism>
<evidence type="ECO:0000313" key="1">
    <source>
        <dbReference type="EMBL" id="KAG5667534.1"/>
    </source>
</evidence>
<dbReference type="EMBL" id="JADBJN010000004">
    <property type="protein sequence ID" value="KAG5667534.1"/>
    <property type="molecule type" value="Genomic_DNA"/>
</dbReference>
<dbReference type="SUPFAM" id="SSF48403">
    <property type="entry name" value="Ankyrin repeat"/>
    <property type="match status" value="1"/>
</dbReference>
<dbReference type="InterPro" id="IPR036770">
    <property type="entry name" value="Ankyrin_rpt-contain_sf"/>
</dbReference>
<reference evidence="1" key="1">
    <citation type="submission" date="2021-03" db="EMBL/GenBank/DDBJ databases">
        <title>Chromosome level genome of the anhydrobiotic midge Polypedilum vanderplanki.</title>
        <authorList>
            <person name="Yoshida Y."/>
            <person name="Kikawada T."/>
            <person name="Gusev O."/>
        </authorList>
    </citation>
    <scope>NUCLEOTIDE SEQUENCE</scope>
    <source>
        <strain evidence="1">NIAS01</strain>
        <tissue evidence="1">Whole body or cell culture</tissue>
    </source>
</reference>
<comment type="caution">
    <text evidence="1">The sequence shown here is derived from an EMBL/GenBank/DDBJ whole genome shotgun (WGS) entry which is preliminary data.</text>
</comment>
<sequence length="2189" mass="261610">MDKEKSENTAVNVFSINYCDEVETFITTVNDLNESIDIITIVIQNCPSTTAACKFISNYQISETILNKFPSTLVIKILINGEFEAEKFMQNFWFRRKILVSFESSDEIHKIIYWKNGEYGNFMKFHFDIEKPSKDVKAFVIDFIFNSLKLNRSAKFSNQYDQLIYLNDSRGFNLLMSAVENESIEILRELFQLPFNINHKTIEDQTAADIAWENKNQKILLELLNANSTFPKDFDEHECSEEIKKFLKVTNELHKAIENNNKEKVEIILNENKKLRHFYNSSNNSAAAIAINNPEIYKLLTDKNCSIGPLEGKEELLKLPQKHIQIHLINSYFVYDEFDKDTKFKCIRKFFERIDSFPEGELFLKLSATFQPVTNNFDFYSDTLQHMTPNYDVSEISKFSFFIAAQKLLDKEKKIEVDEFMMHEFGHFVLKKVFRNGAQPFENSDKDKENSVKFFEITNEIYNLWKRNKKNTEPIVAKIFEDCKFGHTEELIVTIPQMFCHYRNDFEKLKKLRHFYKKIFGYFHDFVMPAMKNSLKIYEKLADKRLEISFDELPESIKSAIRYKIVNFQGQEVIFNQISNEEVLKSLSSVKIRELLSIENFKIGKTSMISFNSYIDRRAIDFDYQKPIYNFNYENEEFELTEKAKEKSMEIEFYNFICEIEISKFLLLSDHIDAVKSSTVKQICLKTKENRRNSFVAFIDVKNHLKILEKFKNEEQNGSIFDFNYEKQQKRIIKTLIEILQLTDDLECSIFKHLLDANQMVLFFVNLDEIPIEIFSKFLENIRRATKIQNCIAAGPKVIEIIKNDFKLKANKLLPLEEAKTKEFIENFTKDEKIDVELKIKIKEICENLKFLDNPLLHRMVVDLYMAGKLTKNLNRFSFFDEFVELKNENLNLKADSKFSIWKIHQIYAIQAVFLRENFESSKEHERQSRMLNFNYFDEFKLFKQWKIEKPKWTAIDIERCGFLQIKNWNSEKETFEFMHITFAEFFAAKFIIDSVKKAIQVENLDEFKLTMELAEFLIQEFCKTRKNDEGIFVFIFDYLALNDFKEIQIGEEFMNFLLSHEVKNFISIILSEKFWFSKFKIAKIILSLLKLPQLNDLKFVNNLTVIENGHSKLFQVLFTNRNSAVEIVELFKIFKSSNLPNWHQMTGFGKNIEKLENDSEIQDKFEIKTDTKMDEFENQDNIETENVSQILWLIANADDIQTKDIHKFLLNFSHHFSLMVIKSHTMMKNFIKIAEKSFHESKEKFAEIAEKFIQGLFLDIEKFLNINQNSQFVENLNKFFQLLQKFFISEPKFENHLVAKIDKIFEISQPNSDEKLMFMKTEESKNLSCFQILFIFCENFDKIAKAIEIMKGRFWDENDKEWLEMTGYKNTKNDMKIIDDIERNFSIDIFKILHLNIPKLHLEYFYDCHVAKVIILAIIHENDFLFEKTFELFKKLNFSINFRSFLFEVSFYTNDIKEKRRKIIKNLISVLLEIDEFSNSKLSEIKNFRVHLLERNLNFKSYNLFAAISFNDENQLHFYTKRYNSDEILNLFFNNLEQIYFMDNYNPKLYRNFFIENFDENFISETIDECENSENYFDRNFLQIIYDFLNLVSQINCSLKDLENFFEKKLFSIVNVIFSSSLFADKLFEILSKNFDDKKLKSTEWLRDGFGKTTFFNPEDENDKKKVSECYKNIELIFTKYEDFLQSQPVSKMEINTEKSCELMKKFLLNDYQNCHPLVIAIYYDINFLKDFYFKYCDIQEILKNLIVNINPISKFYDEEFFGKFFTKYFVSDNEKKKIKLRKILKNIKSDFGKKSIWKNAIEILNASWYSESFSKNILKFLKFFFKFVNSLEVSIFKFFYLSNTYEILMSILKDTQIICDENDKNFLRKRNEKFYYHPLLKAIDENYDDELVVYKKIFNSNDFLKIFIKNIHKIVHLDEFNSKNFIEFFIEIFDENFVSRSAGGIEKVDDNYGDEYSENSYSNDSEIEDAKNNQLQIIYDFLCLLPNLNCPRDDLENFFHHKLSFIFTHTFTCYSMMLKIFEIFRKKFYKEKSKVLDWIRKGIDLTNFFNQIYKNNVTIVRPNIEKFWAKVETFVNSDQKLMKQILLGDYKKIHPFSIAIRHDIDGVKKLYLKYCRIEEIFQNLTSNLNSVSRYFYNEKEQELYEKFFNENFSSNEQVKILFKEFLDEKDAHNEAVYSIAQLFEEEF</sequence>